<evidence type="ECO:0000313" key="1">
    <source>
        <dbReference type="EMBL" id="MCI62564.1"/>
    </source>
</evidence>
<dbReference type="EMBL" id="LXQA010621056">
    <property type="protein sequence ID" value="MCI62564.1"/>
    <property type="molecule type" value="Genomic_DNA"/>
</dbReference>
<dbReference type="AlphaFoldDB" id="A0A392TPJ8"/>
<organism evidence="1 2">
    <name type="scientific">Trifolium medium</name>
    <dbReference type="NCBI Taxonomy" id="97028"/>
    <lineage>
        <taxon>Eukaryota</taxon>
        <taxon>Viridiplantae</taxon>
        <taxon>Streptophyta</taxon>
        <taxon>Embryophyta</taxon>
        <taxon>Tracheophyta</taxon>
        <taxon>Spermatophyta</taxon>
        <taxon>Magnoliopsida</taxon>
        <taxon>eudicotyledons</taxon>
        <taxon>Gunneridae</taxon>
        <taxon>Pentapetalae</taxon>
        <taxon>rosids</taxon>
        <taxon>fabids</taxon>
        <taxon>Fabales</taxon>
        <taxon>Fabaceae</taxon>
        <taxon>Papilionoideae</taxon>
        <taxon>50 kb inversion clade</taxon>
        <taxon>NPAAA clade</taxon>
        <taxon>Hologalegina</taxon>
        <taxon>IRL clade</taxon>
        <taxon>Trifolieae</taxon>
        <taxon>Trifolium</taxon>
    </lineage>
</organism>
<comment type="caution">
    <text evidence="1">The sequence shown here is derived from an EMBL/GenBank/DDBJ whole genome shotgun (WGS) entry which is preliminary data.</text>
</comment>
<accession>A0A392TPJ8</accession>
<sequence>MVGGVTMGLAIRTTPATSPSGGCDRRFMVVYIRICAFGVVFLGSRWRQIWCVEFVAANVCL</sequence>
<reference evidence="1 2" key="1">
    <citation type="journal article" date="2018" name="Front. Plant Sci.">
        <title>Red Clover (Trifolium pratense) and Zigzag Clover (T. medium) - A Picture of Genomic Similarities and Differences.</title>
        <authorList>
            <person name="Dluhosova J."/>
            <person name="Istvanek J."/>
            <person name="Nedelnik J."/>
            <person name="Repkova J."/>
        </authorList>
    </citation>
    <scope>NUCLEOTIDE SEQUENCE [LARGE SCALE GENOMIC DNA]</scope>
    <source>
        <strain evidence="2">cv. 10/8</strain>
        <tissue evidence="1">Leaf</tissue>
    </source>
</reference>
<name>A0A392TPJ8_9FABA</name>
<dbReference type="Proteomes" id="UP000265520">
    <property type="component" value="Unassembled WGS sequence"/>
</dbReference>
<keyword evidence="2" id="KW-1185">Reference proteome</keyword>
<proteinExistence type="predicted"/>
<protein>
    <submittedName>
        <fullName evidence="1">Uncharacterized protein</fullName>
    </submittedName>
</protein>
<evidence type="ECO:0000313" key="2">
    <source>
        <dbReference type="Proteomes" id="UP000265520"/>
    </source>
</evidence>